<proteinExistence type="inferred from homology"/>
<protein>
    <submittedName>
        <fullName evidence="3">Integrase core domain protein</fullName>
    </submittedName>
</protein>
<gene>
    <name evidence="3" type="ORF">MCHLDSM_00540</name>
</gene>
<dbReference type="NCBIfam" id="NF033546">
    <property type="entry name" value="transpos_IS21"/>
    <property type="match status" value="1"/>
</dbReference>
<evidence type="ECO:0000313" key="4">
    <source>
        <dbReference type="Proteomes" id="UP000036513"/>
    </source>
</evidence>
<sequence>MAFREVSVNEIREVLRVWLGVAGLPAPGYRTIAAHCGVDRKTVRRYVEAAQAAGLHRSDGVEAVDDGLIGAVADAVRPVRPDGHGAAWEQLLGFEDQITAWVAGDGERRPLTITKIETLLARQGCVVPYRTLNRFAGERCGFGRKDTTVRVADGDPGVECQIDFGYLGMLTDADDGRRRKVHALIFTAAYSRHMFVWLSYSQTLAAVIAGCQAAWEFFGGVFAVLIPDNLKPVIAAADAVNPRFTQGWLDYAGHVGFLTDPARVRSPKDKPRVERAVQYVRRNFWDGETFTSIEQAQQAVTVWCLRTAGTRIHGSTCARPVEVFTTEEQPLLLAVPGAYDVPVFKAVKVHRDFHAEVAKALYSLPEQWIGTTVDVRADCELVKFYHRGVLVKVHPRQPAGGRSTDRADLPEHKVGYALRDLTTLIATCAAYGPNVGIYAERILDDPLPWTRMRTVYRLQGLVRRYGAQRVEQACSVALDLDVVSVNKIASMLERATENATPVLPLAVGQTATRFSRDPSEFSTTATSLTVIANTGLRGDLLI</sequence>
<evidence type="ECO:0000259" key="2">
    <source>
        <dbReference type="PROSITE" id="PS50994"/>
    </source>
</evidence>
<dbReference type="Gene3D" id="3.30.420.10">
    <property type="entry name" value="Ribonuclease H-like superfamily/Ribonuclease H"/>
    <property type="match status" value="1"/>
</dbReference>
<evidence type="ECO:0000256" key="1">
    <source>
        <dbReference type="ARBA" id="ARBA00009277"/>
    </source>
</evidence>
<dbReference type="InterPro" id="IPR036397">
    <property type="entry name" value="RNaseH_sf"/>
</dbReference>
<dbReference type="PATRIC" id="fig|37916.4.peg.589"/>
<dbReference type="Proteomes" id="UP000036513">
    <property type="component" value="Unassembled WGS sequence"/>
</dbReference>
<dbReference type="PANTHER" id="PTHR35004:SF8">
    <property type="entry name" value="TRANSPOSASE RV3428C-RELATED"/>
    <property type="match status" value="1"/>
</dbReference>
<accession>A0A0J6WL40</accession>
<evidence type="ECO:0000313" key="3">
    <source>
        <dbReference type="EMBL" id="KMO83344.1"/>
    </source>
</evidence>
<dbReference type="InterPro" id="IPR001584">
    <property type="entry name" value="Integrase_cat-core"/>
</dbReference>
<dbReference type="EMBL" id="JYNL01000005">
    <property type="protein sequence ID" value="KMO83344.1"/>
    <property type="molecule type" value="Genomic_DNA"/>
</dbReference>
<dbReference type="InterPro" id="IPR054353">
    <property type="entry name" value="IstA-like_C"/>
</dbReference>
<organism evidence="3 4">
    <name type="scientific">Mycolicibacterium chlorophenolicum</name>
    <dbReference type="NCBI Taxonomy" id="37916"/>
    <lineage>
        <taxon>Bacteria</taxon>
        <taxon>Bacillati</taxon>
        <taxon>Actinomycetota</taxon>
        <taxon>Actinomycetes</taxon>
        <taxon>Mycobacteriales</taxon>
        <taxon>Mycobacteriaceae</taxon>
        <taxon>Mycolicibacterium</taxon>
    </lineage>
</organism>
<dbReference type="PANTHER" id="PTHR35004">
    <property type="entry name" value="TRANSPOSASE RV3428C-RELATED"/>
    <property type="match status" value="1"/>
</dbReference>
<dbReference type="PROSITE" id="PS50994">
    <property type="entry name" value="INTEGRASE"/>
    <property type="match status" value="1"/>
</dbReference>
<comment type="similarity">
    <text evidence="1">Belongs to the transposase IS21/IS408/IS1162 family.</text>
</comment>
<dbReference type="Pfam" id="PF22483">
    <property type="entry name" value="Mu-transpos_C_2"/>
    <property type="match status" value="1"/>
</dbReference>
<dbReference type="SUPFAM" id="SSF53098">
    <property type="entry name" value="Ribonuclease H-like"/>
    <property type="match status" value="1"/>
</dbReference>
<comment type="caution">
    <text evidence="3">The sequence shown here is derived from an EMBL/GenBank/DDBJ whole genome shotgun (WGS) entry which is preliminary data.</text>
</comment>
<dbReference type="RefSeq" id="WP_013470157.1">
    <property type="nucleotide sequence ID" value="NZ_JYNL01000005.1"/>
</dbReference>
<keyword evidence="4" id="KW-1185">Reference proteome</keyword>
<dbReference type="GO" id="GO:0015074">
    <property type="term" value="P:DNA integration"/>
    <property type="evidence" value="ECO:0007669"/>
    <property type="project" value="InterPro"/>
</dbReference>
<dbReference type="STRING" id="37916.MCHLDSM_00540"/>
<reference evidence="3 4" key="1">
    <citation type="journal article" date="2015" name="Genome Biol. Evol.">
        <title>Characterization of Three Mycobacterium spp. with Potential Use in Bioremediation by Genome Sequencing and Comparative Genomics.</title>
        <authorList>
            <person name="Das S."/>
            <person name="Pettersson B.M."/>
            <person name="Behra P.R."/>
            <person name="Ramesh M."/>
            <person name="Dasgupta S."/>
            <person name="Bhattacharya A."/>
            <person name="Kirsebom L.A."/>
        </authorList>
    </citation>
    <scope>NUCLEOTIDE SEQUENCE [LARGE SCALE GENOMIC DNA]</scope>
    <source>
        <strain evidence="3 4">DSM 43826</strain>
    </source>
</reference>
<dbReference type="GO" id="GO:0003676">
    <property type="term" value="F:nucleic acid binding"/>
    <property type="evidence" value="ECO:0007669"/>
    <property type="project" value="InterPro"/>
</dbReference>
<dbReference type="AlphaFoldDB" id="A0A0J6WL40"/>
<dbReference type="InterPro" id="IPR012337">
    <property type="entry name" value="RNaseH-like_sf"/>
</dbReference>
<name>A0A0J6WL40_9MYCO</name>
<feature type="domain" description="Integrase catalytic" evidence="2">
    <location>
        <begin position="152"/>
        <end position="328"/>
    </location>
</feature>